<keyword evidence="3" id="KW-0012">Acyltransferase</keyword>
<keyword evidence="1" id="KW-0812">Transmembrane</keyword>
<evidence type="ECO:0000256" key="1">
    <source>
        <dbReference type="SAM" id="Phobius"/>
    </source>
</evidence>
<feature type="domain" description="Acyltransferase 3" evidence="2">
    <location>
        <begin position="5"/>
        <end position="317"/>
    </location>
</feature>
<dbReference type="RefSeq" id="WP_182326963.1">
    <property type="nucleotide sequence ID" value="NZ_CP058554.1"/>
</dbReference>
<proteinExistence type="predicted"/>
<dbReference type="Proteomes" id="UP000515240">
    <property type="component" value="Chromosome"/>
</dbReference>
<feature type="transmembrane region" description="Helical" evidence="1">
    <location>
        <begin position="144"/>
        <end position="164"/>
    </location>
</feature>
<feature type="transmembrane region" description="Helical" evidence="1">
    <location>
        <begin position="302"/>
        <end position="322"/>
    </location>
</feature>
<keyword evidence="3" id="KW-0808">Transferase</keyword>
<feature type="transmembrane region" description="Helical" evidence="1">
    <location>
        <begin position="77"/>
        <end position="99"/>
    </location>
</feature>
<accession>A0A7G5EEX0</accession>
<evidence type="ECO:0000313" key="3">
    <source>
        <dbReference type="EMBL" id="QMV72545.1"/>
    </source>
</evidence>
<dbReference type="Pfam" id="PF01757">
    <property type="entry name" value="Acyl_transf_3"/>
    <property type="match status" value="1"/>
</dbReference>
<keyword evidence="1" id="KW-0472">Membrane</keyword>
<dbReference type="AlphaFoldDB" id="A0A7G5EEX0"/>
<feature type="transmembrane region" description="Helical" evidence="1">
    <location>
        <begin position="200"/>
        <end position="217"/>
    </location>
</feature>
<evidence type="ECO:0000313" key="4">
    <source>
        <dbReference type="Proteomes" id="UP000515240"/>
    </source>
</evidence>
<dbReference type="EMBL" id="CP058554">
    <property type="protein sequence ID" value="QMV72545.1"/>
    <property type="molecule type" value="Genomic_DNA"/>
</dbReference>
<dbReference type="InterPro" id="IPR050879">
    <property type="entry name" value="Acyltransferase_3"/>
</dbReference>
<name>A0A7G5EEX0_9BURK</name>
<feature type="transmembrane region" description="Helical" evidence="1">
    <location>
        <begin position="170"/>
        <end position="188"/>
    </location>
</feature>
<gene>
    <name evidence="3" type="ORF">HS961_06660</name>
</gene>
<dbReference type="GO" id="GO:0016747">
    <property type="term" value="F:acyltransferase activity, transferring groups other than amino-acyl groups"/>
    <property type="evidence" value="ECO:0007669"/>
    <property type="project" value="InterPro"/>
</dbReference>
<keyword evidence="1" id="KW-1133">Transmembrane helix</keyword>
<dbReference type="KEGG" id="cpis:HS961_06660"/>
<feature type="transmembrane region" description="Helical" evidence="1">
    <location>
        <begin position="38"/>
        <end position="57"/>
    </location>
</feature>
<sequence length="347" mass="38652">MRENNFDLLRLMAALGVFWAHGSLFYDLQITPFFNNTYSAGSLSVYVFFFISGYLNVQSWRRTAQCTAFGIKRALRIFPGLLAAAFVSVFVIGGLMTTLDLKSFLASGQTWGLFVNYGSGLATLNHLPGVFANNPIQNAVNGSLWTIKYEVMMYILLALFGVTLGLSRRVLITIVALSAAAFLLVKVPALDEGAISWRDFWQFAAMFFAGAAFNYIPAHRRLWLIVPMLLGFAIACTGTNLAVVQGGVFLCLPSAIFLLAHWKPLTRIRLRHDLSYGIYIYAFPVQQALTEISLRHGISKPIYMVVALVIVLMLALASWVLIERPAIAWSRALVKPRRRPSHSYVEP</sequence>
<reference evidence="3 4" key="1">
    <citation type="journal article" date="2020" name="G3 (Bethesda)">
        <title>CeMbio - The Caenorhabditis elegans Microbiome Resource.</title>
        <authorList>
            <person name="Dirksen P."/>
            <person name="Assie A."/>
            <person name="Zimmermann J."/>
            <person name="Zhang F."/>
            <person name="Tietje A.M."/>
            <person name="Marsh S.A."/>
            <person name="Felix M.A."/>
            <person name="Shapira M."/>
            <person name="Kaleta C."/>
            <person name="Schulenburg H."/>
            <person name="Samuel B."/>
        </authorList>
    </citation>
    <scope>NUCLEOTIDE SEQUENCE [LARGE SCALE GENOMIC DNA]</scope>
    <source>
        <strain evidence="3 4">BIGb0172</strain>
    </source>
</reference>
<keyword evidence="4" id="KW-1185">Reference proteome</keyword>
<dbReference type="InterPro" id="IPR002656">
    <property type="entry name" value="Acyl_transf_3_dom"/>
</dbReference>
<dbReference type="PANTHER" id="PTHR23028">
    <property type="entry name" value="ACETYLTRANSFERASE"/>
    <property type="match status" value="1"/>
</dbReference>
<feature type="transmembrane region" description="Helical" evidence="1">
    <location>
        <begin position="229"/>
        <end position="262"/>
    </location>
</feature>
<evidence type="ECO:0000259" key="2">
    <source>
        <dbReference type="Pfam" id="PF01757"/>
    </source>
</evidence>
<protein>
    <submittedName>
        <fullName evidence="3">Acyltransferase</fullName>
    </submittedName>
</protein>
<feature type="transmembrane region" description="Helical" evidence="1">
    <location>
        <begin position="7"/>
        <end position="26"/>
    </location>
</feature>
<organism evidence="3 4">
    <name type="scientific">Comamonas piscis</name>
    <dbReference type="NCBI Taxonomy" id="1562974"/>
    <lineage>
        <taxon>Bacteria</taxon>
        <taxon>Pseudomonadati</taxon>
        <taxon>Pseudomonadota</taxon>
        <taxon>Betaproteobacteria</taxon>
        <taxon>Burkholderiales</taxon>
        <taxon>Comamonadaceae</taxon>
        <taxon>Comamonas</taxon>
    </lineage>
</organism>